<dbReference type="Gene3D" id="3.40.50.300">
    <property type="entry name" value="P-loop containing nucleotide triphosphate hydrolases"/>
    <property type="match status" value="2"/>
</dbReference>
<dbReference type="GO" id="GO:0005524">
    <property type="term" value="F:ATP binding"/>
    <property type="evidence" value="ECO:0007669"/>
    <property type="project" value="InterPro"/>
</dbReference>
<dbReference type="SUPFAM" id="SSF52540">
    <property type="entry name" value="P-loop containing nucleoside triphosphate hydrolases"/>
    <property type="match status" value="2"/>
</dbReference>
<evidence type="ECO:0000256" key="1">
    <source>
        <dbReference type="ARBA" id="ARBA00011040"/>
    </source>
</evidence>
<dbReference type="EMBL" id="SJSL01000002">
    <property type="protein sequence ID" value="TCD01517.1"/>
    <property type="molecule type" value="Genomic_DNA"/>
</dbReference>
<sequence length="585" mass="64209">MTNSTTYLFFTGKGGVGKTSLACATAVELADSGKVVLLVSTDPASNLKDVLECAVDENINPVNGIKNLFAVNINPEYSAEEYRNRVTKSFEDTATQDEIKKIREGLSGACTTEIASFDEFSRFVSGEIEGEKFDVIVFDTAPTGHTLRLLELPAAWSSFTEQNPNGASCLGPTSALKSGRERYHKVVSKLRDSSLTTYYLVSKPDKASLKEASRTSNELKELGMFNQRLLINGVFKSVEKDDLLAGKIEAMATDQLGSVPENLKLLPLKTFPLLPYNVLGIDKLRSLFNVELQKAISERVPSNAEVSPQRLQGIDRLTEELCLNQHHGLIMTMGKGGVGKTITASAIAVLLARKGFEVLLTTTDPAAHLQDFIAQLGGLPASLTVERIDPKIETQRYIENILEYRGQGKSEDAKKLISEDLKSPCTEEVAVFHAFSKAINMAKRKFVVIDTAPTGHTLLLLDTAGSYHRDIMKNNSNASRLKTPYMFLQDPVLSKIILVSLPETTPMREAASLQMDLKRAGIEPYAWVINQSLAMLSGISDPLLKSRAHAELEVINVIKTTYAERIFGIPFIAEKNILPILLNGR</sequence>
<dbReference type="NCBIfam" id="TIGR00345">
    <property type="entry name" value="GET3_arsA_TRC40"/>
    <property type="match status" value="1"/>
</dbReference>
<protein>
    <recommendedName>
        <fullName evidence="3">arsenite-transporting ATPase</fullName>
        <ecNumber evidence="3">7.3.2.7</ecNumber>
    </recommendedName>
</protein>
<evidence type="ECO:0000313" key="6">
    <source>
        <dbReference type="Proteomes" id="UP000293347"/>
    </source>
</evidence>
<organism evidence="5 6">
    <name type="scientific">Pedobacter psychroterrae</name>
    <dbReference type="NCBI Taxonomy" id="2530453"/>
    <lineage>
        <taxon>Bacteria</taxon>
        <taxon>Pseudomonadati</taxon>
        <taxon>Bacteroidota</taxon>
        <taxon>Sphingobacteriia</taxon>
        <taxon>Sphingobacteriales</taxon>
        <taxon>Sphingobacteriaceae</taxon>
        <taxon>Pedobacter</taxon>
    </lineage>
</organism>
<gene>
    <name evidence="5" type="primary">arsA</name>
    <name evidence="5" type="ORF">EZ437_12335</name>
</gene>
<feature type="domain" description="AAA+ ATPase" evidence="4">
    <location>
        <begin position="4"/>
        <end position="223"/>
    </location>
</feature>
<evidence type="ECO:0000256" key="3">
    <source>
        <dbReference type="ARBA" id="ARBA00066752"/>
    </source>
</evidence>
<dbReference type="SMART" id="SM00382">
    <property type="entry name" value="AAA"/>
    <property type="match status" value="2"/>
</dbReference>
<keyword evidence="6" id="KW-1185">Reference proteome</keyword>
<dbReference type="GO" id="GO:0015446">
    <property type="term" value="F:ATPase-coupled arsenite transmembrane transporter activity"/>
    <property type="evidence" value="ECO:0007669"/>
    <property type="project" value="UniProtKB-EC"/>
</dbReference>
<dbReference type="PIRSF" id="PIRSF001327">
    <property type="entry name" value="Arsenical_pump-driving_ATPase"/>
    <property type="match status" value="1"/>
</dbReference>
<feature type="domain" description="AAA+ ATPase" evidence="4">
    <location>
        <begin position="326"/>
        <end position="521"/>
    </location>
</feature>
<dbReference type="InterPro" id="IPR003593">
    <property type="entry name" value="AAA+_ATPase"/>
</dbReference>
<comment type="similarity">
    <text evidence="1">Belongs to the arsA ATPase family.</text>
</comment>
<dbReference type="InterPro" id="IPR027541">
    <property type="entry name" value="Ars_ATPase"/>
</dbReference>
<dbReference type="Pfam" id="PF02374">
    <property type="entry name" value="ArsA_ATPase"/>
    <property type="match status" value="2"/>
</dbReference>
<evidence type="ECO:0000256" key="2">
    <source>
        <dbReference type="ARBA" id="ARBA00052296"/>
    </source>
</evidence>
<dbReference type="CDD" id="cd02035">
    <property type="entry name" value="ArsA"/>
    <property type="match status" value="2"/>
</dbReference>
<dbReference type="InterPro" id="IPR027417">
    <property type="entry name" value="P-loop_NTPase"/>
</dbReference>
<comment type="caution">
    <text evidence="5">The sequence shown here is derived from an EMBL/GenBank/DDBJ whole genome shotgun (WGS) entry which is preliminary data.</text>
</comment>
<dbReference type="NCBIfam" id="TIGR04291">
    <property type="entry name" value="arsen_driv_ArsA"/>
    <property type="match status" value="1"/>
</dbReference>
<dbReference type="PANTHER" id="PTHR10803">
    <property type="entry name" value="ARSENICAL PUMP-DRIVING ATPASE ARSENITE-TRANSLOCATING ATPASE"/>
    <property type="match status" value="1"/>
</dbReference>
<dbReference type="OrthoDB" id="9780677at2"/>
<comment type="catalytic activity">
    <reaction evidence="2">
        <text>arsenite(in) + ATP + H2O = arsenite(out) + ADP + phosphate + H(+)</text>
        <dbReference type="Rhea" id="RHEA:11348"/>
        <dbReference type="ChEBI" id="CHEBI:15377"/>
        <dbReference type="ChEBI" id="CHEBI:15378"/>
        <dbReference type="ChEBI" id="CHEBI:29242"/>
        <dbReference type="ChEBI" id="CHEBI:30616"/>
        <dbReference type="ChEBI" id="CHEBI:43474"/>
        <dbReference type="ChEBI" id="CHEBI:456216"/>
        <dbReference type="EC" id="7.3.2.7"/>
    </reaction>
</comment>
<proteinExistence type="inferred from homology"/>
<evidence type="ECO:0000313" key="5">
    <source>
        <dbReference type="EMBL" id="TCD01517.1"/>
    </source>
</evidence>
<dbReference type="PANTHER" id="PTHR10803:SF3">
    <property type="entry name" value="ATPASE GET3"/>
    <property type="match status" value="1"/>
</dbReference>
<dbReference type="AlphaFoldDB" id="A0A4V2MLC1"/>
<evidence type="ECO:0000259" key="4">
    <source>
        <dbReference type="SMART" id="SM00382"/>
    </source>
</evidence>
<dbReference type="InterPro" id="IPR016300">
    <property type="entry name" value="ATPase_ArsA/GET3"/>
</dbReference>
<dbReference type="InterPro" id="IPR025723">
    <property type="entry name" value="ArsA/GET3_ATPase-like"/>
</dbReference>
<dbReference type="Proteomes" id="UP000293347">
    <property type="component" value="Unassembled WGS sequence"/>
</dbReference>
<dbReference type="EC" id="7.3.2.7" evidence="3"/>
<dbReference type="GO" id="GO:0016887">
    <property type="term" value="F:ATP hydrolysis activity"/>
    <property type="evidence" value="ECO:0007669"/>
    <property type="project" value="InterPro"/>
</dbReference>
<accession>A0A4V2MLC1</accession>
<reference evidence="5 6" key="1">
    <citation type="submission" date="2019-02" db="EMBL/GenBank/DDBJ databases">
        <title>Pedobacter sp. RP-1-14 sp. nov., isolated from Arctic soil.</title>
        <authorList>
            <person name="Dahal R.H."/>
        </authorList>
    </citation>
    <scope>NUCLEOTIDE SEQUENCE [LARGE SCALE GENOMIC DNA]</scope>
    <source>
        <strain evidence="5 6">RP-1-14</strain>
    </source>
</reference>
<dbReference type="RefSeq" id="WP_131596317.1">
    <property type="nucleotide sequence ID" value="NZ_SJSL01000002.1"/>
</dbReference>
<name>A0A4V2MLC1_9SPHI</name>